<dbReference type="InterPro" id="IPR050314">
    <property type="entry name" value="Glycosyl_Hydrlase_18"/>
</dbReference>
<gene>
    <name evidence="3" type="primary">Cht5</name>
</gene>
<organism evidence="3">
    <name type="scientific">Phenacoccus solenopsis</name>
    <name type="common">Solenopsis mealybug</name>
    <dbReference type="NCBI Taxonomy" id="483260"/>
    <lineage>
        <taxon>Eukaryota</taxon>
        <taxon>Metazoa</taxon>
        <taxon>Ecdysozoa</taxon>
        <taxon>Arthropoda</taxon>
        <taxon>Hexapoda</taxon>
        <taxon>Insecta</taxon>
        <taxon>Pterygota</taxon>
        <taxon>Neoptera</taxon>
        <taxon>Paraneoptera</taxon>
        <taxon>Hemiptera</taxon>
        <taxon>Sternorrhyncha</taxon>
        <taxon>Coccoidea</taxon>
        <taxon>Pseudococcidae</taxon>
        <taxon>Phenacoccus</taxon>
    </lineage>
</organism>
<dbReference type="GO" id="GO:0008061">
    <property type="term" value="F:chitin binding"/>
    <property type="evidence" value="ECO:0007669"/>
    <property type="project" value="InterPro"/>
</dbReference>
<keyword evidence="1" id="KW-1015">Disulfide bond</keyword>
<dbReference type="PANTHER" id="PTHR11177:SF317">
    <property type="entry name" value="CHITINASE 12-RELATED"/>
    <property type="match status" value="1"/>
</dbReference>
<dbReference type="GO" id="GO:0004568">
    <property type="term" value="F:chitinase activity"/>
    <property type="evidence" value="ECO:0007669"/>
    <property type="project" value="TreeGrafter"/>
</dbReference>
<dbReference type="SUPFAM" id="SSF51445">
    <property type="entry name" value="(Trans)glycosidases"/>
    <property type="match status" value="1"/>
</dbReference>
<dbReference type="EMBL" id="MH686270">
    <property type="protein sequence ID" value="QDA39873.1"/>
    <property type="molecule type" value="mRNA"/>
</dbReference>
<evidence type="ECO:0000259" key="2">
    <source>
        <dbReference type="PROSITE" id="PS51910"/>
    </source>
</evidence>
<protein>
    <submittedName>
        <fullName evidence="3">Chitinase 5</fullName>
    </submittedName>
</protein>
<reference evidence="3" key="1">
    <citation type="journal article" date="2019" name="Insect Mol. Biol.">
        <title>The functional difference of eight chitinase genes between male and female of the cotton mealybug, Phenacoccus solenopsis.</title>
        <authorList>
            <person name="Omar M.A.A."/>
            <person name="Ao Y."/>
            <person name="Li M."/>
            <person name="He K."/>
            <person name="Xu L."/>
            <person name="Tong H."/>
            <person name="Jiang M."/>
            <person name="Li F."/>
        </authorList>
    </citation>
    <scope>NUCLEOTIDE SEQUENCE</scope>
</reference>
<dbReference type="FunFam" id="3.10.50.10:FF:000001">
    <property type="entry name" value="Chitinase 3-like 1"/>
    <property type="match status" value="1"/>
</dbReference>
<dbReference type="PANTHER" id="PTHR11177">
    <property type="entry name" value="CHITINASE"/>
    <property type="match status" value="1"/>
</dbReference>
<dbReference type="InterPro" id="IPR017853">
    <property type="entry name" value="GH"/>
</dbReference>
<dbReference type="SUPFAM" id="SSF54556">
    <property type="entry name" value="Chitinase insertion domain"/>
    <property type="match status" value="1"/>
</dbReference>
<proteinExistence type="evidence at transcript level"/>
<dbReference type="Gene3D" id="3.10.50.10">
    <property type="match status" value="1"/>
</dbReference>
<sequence>MMNLKISFTRSNVLLAGSDDNQMLTICYYEDWNVFRRGKGHFEPEDILYEPCTHIIYVFAVLDDETKDRIMPGEPTIDIEENLYSRVVQLKKNGPKVMLGLGGWMDSTEKYGEMLRTEELRAHAVHQISEFIVKYEFDGLELDILYPGAYQGNESTGTPQDKDYFLAFLRELRGHFDFMSNELKRDRLLLSIAGPTSERRIQHGYLVPGIVSLCDWIDVITYDIHGYWEERTGLVAPFTSQPGDDENDETSNVQAAMETWMNHGAPANKLVLGIPSFGRTFVLVDPKQTDINSPACGDPDEGEYTRYPGYLSYYEIMDRVNNKGWTVVHKQNIGSYAYNGNQWVGFDDKYDVAVKADYVKKKGFRGAALWSLGLDCFQKDCPAGQHPLLKTIRGILTDELKLEDVTNYL</sequence>
<dbReference type="InterPro" id="IPR011583">
    <property type="entry name" value="Chitinase_II/V-like_cat"/>
</dbReference>
<dbReference type="PROSITE" id="PS51910">
    <property type="entry name" value="GH18_2"/>
    <property type="match status" value="1"/>
</dbReference>
<dbReference type="InterPro" id="IPR029070">
    <property type="entry name" value="Chitinase_insertion_sf"/>
</dbReference>
<accession>A0A4Y5SUD6</accession>
<evidence type="ECO:0000313" key="3">
    <source>
        <dbReference type="EMBL" id="QDA39873.1"/>
    </source>
</evidence>
<dbReference type="Pfam" id="PF00704">
    <property type="entry name" value="Glyco_hydro_18"/>
    <property type="match status" value="1"/>
</dbReference>
<dbReference type="GO" id="GO:0005975">
    <property type="term" value="P:carbohydrate metabolic process"/>
    <property type="evidence" value="ECO:0007669"/>
    <property type="project" value="InterPro"/>
</dbReference>
<feature type="domain" description="GH18" evidence="2">
    <location>
        <begin position="23"/>
        <end position="399"/>
    </location>
</feature>
<dbReference type="SMART" id="SM00636">
    <property type="entry name" value="Glyco_18"/>
    <property type="match status" value="1"/>
</dbReference>
<dbReference type="GO" id="GO:0005576">
    <property type="term" value="C:extracellular region"/>
    <property type="evidence" value="ECO:0007669"/>
    <property type="project" value="TreeGrafter"/>
</dbReference>
<dbReference type="InterPro" id="IPR001223">
    <property type="entry name" value="Glyco_hydro18_cat"/>
</dbReference>
<dbReference type="GO" id="GO:0006032">
    <property type="term" value="P:chitin catabolic process"/>
    <property type="evidence" value="ECO:0007669"/>
    <property type="project" value="TreeGrafter"/>
</dbReference>
<dbReference type="AlphaFoldDB" id="A0A4Y5SUD6"/>
<name>A0A4Y5SUD6_9HEMI</name>
<evidence type="ECO:0000256" key="1">
    <source>
        <dbReference type="ARBA" id="ARBA00023157"/>
    </source>
</evidence>
<dbReference type="Gene3D" id="3.20.20.80">
    <property type="entry name" value="Glycosidases"/>
    <property type="match status" value="1"/>
</dbReference>